<name>A0AA42BNP8_9BACI</name>
<feature type="transmembrane region" description="Helical" evidence="1">
    <location>
        <begin position="16"/>
        <end position="35"/>
    </location>
</feature>
<dbReference type="EMBL" id="JANCLT010000002">
    <property type="protein sequence ID" value="MCP8967917.1"/>
    <property type="molecule type" value="Genomic_DNA"/>
</dbReference>
<keyword evidence="1" id="KW-1133">Transmembrane helix</keyword>
<evidence type="ECO:0000256" key="1">
    <source>
        <dbReference type="SAM" id="Phobius"/>
    </source>
</evidence>
<organism evidence="2 3">
    <name type="scientific">Ectobacillus ponti</name>
    <dbReference type="NCBI Taxonomy" id="2961894"/>
    <lineage>
        <taxon>Bacteria</taxon>
        <taxon>Bacillati</taxon>
        <taxon>Bacillota</taxon>
        <taxon>Bacilli</taxon>
        <taxon>Bacillales</taxon>
        <taxon>Bacillaceae</taxon>
        <taxon>Ectobacillus</taxon>
    </lineage>
</organism>
<evidence type="ECO:0000313" key="2">
    <source>
        <dbReference type="EMBL" id="MCP8967917.1"/>
    </source>
</evidence>
<keyword evidence="3" id="KW-1185">Reference proteome</keyword>
<accession>A0AA42BNP8</accession>
<gene>
    <name evidence="2" type="ORF">NK662_05110</name>
</gene>
<keyword evidence="1" id="KW-0812">Transmembrane</keyword>
<protein>
    <submittedName>
        <fullName evidence="2">DUF2238 domain-containing protein</fullName>
    </submittedName>
</protein>
<reference evidence="2" key="1">
    <citation type="submission" date="2022-07" db="EMBL/GenBank/DDBJ databases">
        <authorList>
            <person name="Li W.-J."/>
            <person name="Deng Q.-Q."/>
        </authorList>
    </citation>
    <scope>NUCLEOTIDE SEQUENCE</scope>
    <source>
        <strain evidence="2">SYSU M60031</strain>
    </source>
</reference>
<sequence>MGIVLVGISVLTYRTFLFSTLTYTFIYLHMLILLVGGPIAKMMTDGTFTASWTILPTPNLPEKCTAQTHHRIAQKLLRIRTNSNILI</sequence>
<dbReference type="Proteomes" id="UP001156102">
    <property type="component" value="Unassembled WGS sequence"/>
</dbReference>
<evidence type="ECO:0000313" key="3">
    <source>
        <dbReference type="Proteomes" id="UP001156102"/>
    </source>
</evidence>
<comment type="caution">
    <text evidence="2">The sequence shown here is derived from an EMBL/GenBank/DDBJ whole genome shotgun (WGS) entry which is preliminary data.</text>
</comment>
<keyword evidence="1" id="KW-0472">Membrane</keyword>
<proteinExistence type="predicted"/>
<dbReference type="AlphaFoldDB" id="A0AA42BNP8"/>